<protein>
    <submittedName>
        <fullName evidence="1">Uncharacterized protein</fullName>
    </submittedName>
</protein>
<dbReference type="AlphaFoldDB" id="A0A164J2Y1"/>
<name>A0A164J2Y1_9CRUS</name>
<gene>
    <name evidence="1" type="ORF">APZ42_001277</name>
</gene>
<accession>A0A164J2Y1</accession>
<dbReference type="EMBL" id="LRGB01005872">
    <property type="protein sequence ID" value="KZS01907.1"/>
    <property type="molecule type" value="Genomic_DNA"/>
</dbReference>
<proteinExistence type="predicted"/>
<dbReference type="Proteomes" id="UP000076858">
    <property type="component" value="Unassembled WGS sequence"/>
</dbReference>
<evidence type="ECO:0000313" key="2">
    <source>
        <dbReference type="Proteomes" id="UP000076858"/>
    </source>
</evidence>
<organism evidence="1 2">
    <name type="scientific">Daphnia magna</name>
    <dbReference type="NCBI Taxonomy" id="35525"/>
    <lineage>
        <taxon>Eukaryota</taxon>
        <taxon>Metazoa</taxon>
        <taxon>Ecdysozoa</taxon>
        <taxon>Arthropoda</taxon>
        <taxon>Crustacea</taxon>
        <taxon>Branchiopoda</taxon>
        <taxon>Diplostraca</taxon>
        <taxon>Cladocera</taxon>
        <taxon>Anomopoda</taxon>
        <taxon>Daphniidae</taxon>
        <taxon>Daphnia</taxon>
    </lineage>
</organism>
<sequence length="162" mass="19051">MPYLENKKDVLLVFDVLTAVQPIVKARSFMEVTEEELLVKTDGWEMAKKWAEWWMRSRMLKMFTKSWKTMDDVDWAACPSTTNAVESHNKISHSKTCQLSGSMQHYYQVDKRAAYETLAVEAGVVLRGSLKSKKRKHALRVLRRKKKSDYRISWGRRRIRPV</sequence>
<keyword evidence="2" id="KW-1185">Reference proteome</keyword>
<reference evidence="1 2" key="1">
    <citation type="submission" date="2016-03" db="EMBL/GenBank/DDBJ databases">
        <title>EvidentialGene: Evidence-directed Construction of Genes on Genomes.</title>
        <authorList>
            <person name="Gilbert D.G."/>
            <person name="Choi J.-H."/>
            <person name="Mockaitis K."/>
            <person name="Colbourne J."/>
            <person name="Pfrender M."/>
        </authorList>
    </citation>
    <scope>NUCLEOTIDE SEQUENCE [LARGE SCALE GENOMIC DNA]</scope>
    <source>
        <strain evidence="1 2">Xinb3</strain>
        <tissue evidence="1">Complete organism</tissue>
    </source>
</reference>
<evidence type="ECO:0000313" key="1">
    <source>
        <dbReference type="EMBL" id="KZS01907.1"/>
    </source>
</evidence>
<comment type="caution">
    <text evidence="1">The sequence shown here is derived from an EMBL/GenBank/DDBJ whole genome shotgun (WGS) entry which is preliminary data.</text>
</comment>